<dbReference type="PRINTS" id="PR00449">
    <property type="entry name" value="RASTRNSFRMNG"/>
</dbReference>
<dbReference type="AlphaFoldDB" id="A0A485KYD9"/>
<dbReference type="CDD" id="cd00173">
    <property type="entry name" value="SH2"/>
    <property type="match status" value="1"/>
</dbReference>
<proteinExistence type="predicted"/>
<dbReference type="SMART" id="SM00252">
    <property type="entry name" value="SH2"/>
    <property type="match status" value="1"/>
</dbReference>
<dbReference type="GO" id="GO:0003924">
    <property type="term" value="F:GTPase activity"/>
    <property type="evidence" value="ECO:0007669"/>
    <property type="project" value="InterPro"/>
</dbReference>
<keyword evidence="1" id="KW-0547">Nucleotide-binding</keyword>
<evidence type="ECO:0000256" key="1">
    <source>
        <dbReference type="ARBA" id="ARBA00022741"/>
    </source>
</evidence>
<feature type="compositionally biased region" description="Polar residues" evidence="3">
    <location>
        <begin position="23"/>
        <end position="40"/>
    </location>
</feature>
<dbReference type="GO" id="GO:0005525">
    <property type="term" value="F:GTP binding"/>
    <property type="evidence" value="ECO:0007669"/>
    <property type="project" value="InterPro"/>
</dbReference>
<dbReference type="InterPro" id="IPR036860">
    <property type="entry name" value="SH2_dom_sf"/>
</dbReference>
<dbReference type="Proteomes" id="UP000332933">
    <property type="component" value="Unassembled WGS sequence"/>
</dbReference>
<reference evidence="6 7" key="1">
    <citation type="submission" date="2019-03" db="EMBL/GenBank/DDBJ databases">
        <authorList>
            <person name="Gaulin E."/>
            <person name="Dumas B."/>
        </authorList>
    </citation>
    <scope>NUCLEOTIDE SEQUENCE [LARGE SCALE GENOMIC DNA]</scope>
    <source>
        <strain evidence="6">CBS 568.67</strain>
    </source>
</reference>
<evidence type="ECO:0000256" key="2">
    <source>
        <dbReference type="PROSITE-ProRule" id="PRU00191"/>
    </source>
</evidence>
<accession>A0A485KYD9</accession>
<reference evidence="5" key="2">
    <citation type="submission" date="2019-06" db="EMBL/GenBank/DDBJ databases">
        <title>Genomics analysis of Aphanomyces spp. identifies a new class of oomycete effector associated with host adaptation.</title>
        <authorList>
            <person name="Gaulin E."/>
        </authorList>
    </citation>
    <scope>NUCLEOTIDE SEQUENCE</scope>
    <source>
        <strain evidence="5">CBS 578.67</strain>
    </source>
</reference>
<dbReference type="InterPro" id="IPR027417">
    <property type="entry name" value="P-loop_NTPase"/>
</dbReference>
<name>A0A485KYD9_9STRA</name>
<dbReference type="InterPro" id="IPR001806">
    <property type="entry name" value="Small_GTPase"/>
</dbReference>
<dbReference type="SMART" id="SM00175">
    <property type="entry name" value="RAB"/>
    <property type="match status" value="1"/>
</dbReference>
<evidence type="ECO:0000313" key="5">
    <source>
        <dbReference type="EMBL" id="KAF0695825.1"/>
    </source>
</evidence>
<protein>
    <submittedName>
        <fullName evidence="6">Aste57867_13345 protein</fullName>
    </submittedName>
</protein>
<dbReference type="InterPro" id="IPR000980">
    <property type="entry name" value="SH2"/>
</dbReference>
<dbReference type="EMBL" id="VJMH01005448">
    <property type="protein sequence ID" value="KAF0695825.1"/>
    <property type="molecule type" value="Genomic_DNA"/>
</dbReference>
<dbReference type="Gene3D" id="3.30.505.10">
    <property type="entry name" value="SH2 domain"/>
    <property type="match status" value="1"/>
</dbReference>
<dbReference type="PROSITE" id="PS50001">
    <property type="entry name" value="SH2"/>
    <property type="match status" value="1"/>
</dbReference>
<dbReference type="OrthoDB" id="5976022at2759"/>
<dbReference type="PANTHER" id="PTHR47978">
    <property type="match status" value="1"/>
</dbReference>
<evidence type="ECO:0000313" key="7">
    <source>
        <dbReference type="Proteomes" id="UP000332933"/>
    </source>
</evidence>
<dbReference type="PROSITE" id="PS51419">
    <property type="entry name" value="RAB"/>
    <property type="match status" value="1"/>
</dbReference>
<feature type="domain" description="SH2" evidence="4">
    <location>
        <begin position="343"/>
        <end position="434"/>
    </location>
</feature>
<keyword evidence="2" id="KW-0727">SH2 domain</keyword>
<dbReference type="SUPFAM" id="SSF52540">
    <property type="entry name" value="P-loop containing nucleoside triphosphate hydrolases"/>
    <property type="match status" value="1"/>
</dbReference>
<dbReference type="EMBL" id="CAADRA010005469">
    <property type="protein sequence ID" value="VFT90184.1"/>
    <property type="molecule type" value="Genomic_DNA"/>
</dbReference>
<sequence length="569" mass="63934">MSSRGDDKSLSGILSRMATFSFSLSESEGPQSTTQATPGSNDRPLQVPQEVHLKIALVGGNGVGKSSIVRRWLKRPYQAAYHQTIGVDVHTIKYPYKEKDSSLYLHIWDVSSAEVDSPSFHELLCDRLDGVFFVFNVHRVSSIAAVDAWRTRLGQYISASETPFYLLSHKADMLQKRVMTSDDIEAYARTAGYKGWCWTVGRGGLGENERNPPVLEALDKMVDYICRGKSMTELLHDRYHQPSTTDILKRMEPGVVPSVESMPFSSAVLHVPTQAITTMPRPGEEDKSGGFGGDWMFGEQKGQYLVVNSRESVDLSETDSEEPSVDAAPDIATIAEHDDGWKYFAGSIERTKAERLLGGLFEGAFLVRRKDSRTLVLSYKGHDDVHHVLIEYHDEKYHVGAKAPNQPAFSTLAKCLRSVRKYANKGLTFQRAPRRLQVGQRTTMDLVVDDAGDARRGKETTWMASVTRRRESTQMEAPQASVAVPPKQRLVEMARDFYARAKARLSEIEAHATDLTQLRELRTMVDTEERENTVSDDESHNALEDCWRKLVKDMESWNQILATLEINTP</sequence>
<organism evidence="6 7">
    <name type="scientific">Aphanomyces stellatus</name>
    <dbReference type="NCBI Taxonomy" id="120398"/>
    <lineage>
        <taxon>Eukaryota</taxon>
        <taxon>Sar</taxon>
        <taxon>Stramenopiles</taxon>
        <taxon>Oomycota</taxon>
        <taxon>Saprolegniomycetes</taxon>
        <taxon>Saprolegniales</taxon>
        <taxon>Verrucalvaceae</taxon>
        <taxon>Aphanomyces</taxon>
    </lineage>
</organism>
<evidence type="ECO:0000256" key="3">
    <source>
        <dbReference type="SAM" id="MobiDB-lite"/>
    </source>
</evidence>
<dbReference type="Pfam" id="PF00017">
    <property type="entry name" value="SH2"/>
    <property type="match status" value="1"/>
</dbReference>
<dbReference type="SUPFAM" id="SSF55550">
    <property type="entry name" value="SH2 domain"/>
    <property type="match status" value="1"/>
</dbReference>
<feature type="region of interest" description="Disordered" evidence="3">
    <location>
        <begin position="23"/>
        <end position="44"/>
    </location>
</feature>
<evidence type="ECO:0000313" key="6">
    <source>
        <dbReference type="EMBL" id="VFT90184.1"/>
    </source>
</evidence>
<keyword evidence="7" id="KW-1185">Reference proteome</keyword>
<dbReference type="Pfam" id="PF00071">
    <property type="entry name" value="Ras"/>
    <property type="match status" value="1"/>
</dbReference>
<gene>
    <name evidence="6" type="primary">Aste57867_13345</name>
    <name evidence="5" type="ORF">As57867_013295</name>
    <name evidence="6" type="ORF">ASTE57867_13345</name>
</gene>
<dbReference type="Gene3D" id="3.40.50.300">
    <property type="entry name" value="P-loop containing nucleotide triphosphate hydrolases"/>
    <property type="match status" value="1"/>
</dbReference>
<evidence type="ECO:0000259" key="4">
    <source>
        <dbReference type="PROSITE" id="PS50001"/>
    </source>
</evidence>